<dbReference type="InterPro" id="IPR031701">
    <property type="entry name" value="SIX1_SD"/>
</dbReference>
<keyword evidence="3 6" id="KW-0238">DNA-binding</keyword>
<dbReference type="PROSITE" id="PS50071">
    <property type="entry name" value="HOMEOBOX_2"/>
    <property type="match status" value="1"/>
</dbReference>
<evidence type="ECO:0000256" key="7">
    <source>
        <dbReference type="RuleBase" id="RU000682"/>
    </source>
</evidence>
<feature type="DNA-binding region" description="Homeobox" evidence="6">
    <location>
        <begin position="201"/>
        <end position="260"/>
    </location>
</feature>
<feature type="domain" description="Homeobox" evidence="9">
    <location>
        <begin position="199"/>
        <end position="259"/>
    </location>
</feature>
<dbReference type="GO" id="GO:0005667">
    <property type="term" value="C:transcription regulator complex"/>
    <property type="evidence" value="ECO:0007669"/>
    <property type="project" value="TreeGrafter"/>
</dbReference>
<evidence type="ECO:0000259" key="9">
    <source>
        <dbReference type="PROSITE" id="PS50071"/>
    </source>
</evidence>
<evidence type="ECO:0000256" key="8">
    <source>
        <dbReference type="SAM" id="MobiDB-lite"/>
    </source>
</evidence>
<keyword evidence="4 6" id="KW-0371">Homeobox</keyword>
<evidence type="ECO:0000256" key="1">
    <source>
        <dbReference type="ARBA" id="ARBA00008161"/>
    </source>
</evidence>
<sequence length="486" mass="54895">MRSISTSQATDIQQNICDQFSNSGDYKSLDGPVVSSPSESDSNVNYASFHQFGMVSYEQSCLAAPALDYQTNQDSVISPDSGAMGFTQEQVACVCEVLENGGNIDRLALFIWSLPPCQQLQTNESVLTAKAAVAFHRQNFKELYRILESYTFSPHNHYKLQALWLQAHYIEEEKIKGRSLGAVAKYRIRRKYPLPRTIWDGEETSYCFKEKSRAVLRQWYLHNPYPSPREKKDLAEMTSLTTTQVSNWFKNRRQRDRAAENKDKHDDLSASEADSESLKDIKETNHENAIKKIQSYPIGVGNPSLMFPGFNESVSPFSTTAASIQGGYCSPYIYNSNPAANYISYFSSGLHNLPISGQYPNILSRESMANTDTSYMNPAKSEISSKALKLNQVSECEDIEPADQTTNLLNQQSYETSNSDYHSMSSTNSSYLNYEKIFNTNITENPLSRTNTNSSTNSSSYNPYFSQNTYGNFHNPDYDTPIYSYN</sequence>
<protein>
    <submittedName>
        <fullName evidence="10">Sine oculis-1/2</fullName>
    </submittedName>
</protein>
<dbReference type="SUPFAM" id="SSF46689">
    <property type="entry name" value="Homeodomain-like"/>
    <property type="match status" value="1"/>
</dbReference>
<comment type="similarity">
    <text evidence="1">Belongs to the SIX/Sine oculis homeobox family.</text>
</comment>
<dbReference type="InterPro" id="IPR001356">
    <property type="entry name" value="HD"/>
</dbReference>
<dbReference type="InterPro" id="IPR009057">
    <property type="entry name" value="Homeodomain-like_sf"/>
</dbReference>
<dbReference type="AlphaFoldDB" id="H9B8J4"/>
<feature type="region of interest" description="Disordered" evidence="8">
    <location>
        <begin position="251"/>
        <end position="280"/>
    </location>
</feature>
<reference evidence="10" key="1">
    <citation type="journal article" date="2011" name="PLoS Genet.">
        <title>dlx and sp6-9 Control optic cup regeneration in a prototypic eye.</title>
        <authorList>
            <person name="Lapan S.W."/>
            <person name="Reddien P.W."/>
        </authorList>
    </citation>
    <scope>NUCLEOTIDE SEQUENCE</scope>
</reference>
<accession>H9B8J4</accession>
<dbReference type="InterPro" id="IPR017970">
    <property type="entry name" value="Homeobox_CS"/>
</dbReference>
<keyword evidence="2" id="KW-0217">Developmental protein</keyword>
<feature type="compositionally biased region" description="Basic and acidic residues" evidence="8">
    <location>
        <begin position="256"/>
        <end position="268"/>
    </location>
</feature>
<dbReference type="CDD" id="cd00086">
    <property type="entry name" value="homeodomain"/>
    <property type="match status" value="1"/>
</dbReference>
<dbReference type="PANTHER" id="PTHR10390">
    <property type="entry name" value="HOMEOBOX PROTEIN SIX"/>
    <property type="match status" value="1"/>
</dbReference>
<organism evidence="10">
    <name type="scientific">Schmidtea mediterranea</name>
    <name type="common">Freshwater planarian flatworm</name>
    <dbReference type="NCBI Taxonomy" id="79327"/>
    <lineage>
        <taxon>Eukaryota</taxon>
        <taxon>Metazoa</taxon>
        <taxon>Spiralia</taxon>
        <taxon>Lophotrochozoa</taxon>
        <taxon>Platyhelminthes</taxon>
        <taxon>Rhabditophora</taxon>
        <taxon>Seriata</taxon>
        <taxon>Tricladida</taxon>
        <taxon>Continenticola</taxon>
        <taxon>Geoplanoidea</taxon>
        <taxon>Dugesiidae</taxon>
        <taxon>Schmidtea</taxon>
    </lineage>
</organism>
<evidence type="ECO:0000256" key="5">
    <source>
        <dbReference type="ARBA" id="ARBA00023242"/>
    </source>
</evidence>
<dbReference type="PROSITE" id="PS00027">
    <property type="entry name" value="HOMEOBOX_1"/>
    <property type="match status" value="1"/>
</dbReference>
<evidence type="ECO:0000256" key="6">
    <source>
        <dbReference type="PROSITE-ProRule" id="PRU00108"/>
    </source>
</evidence>
<dbReference type="FunFam" id="1.10.10.60:FF:000063">
    <property type="entry name" value="SIX homeobox 2"/>
    <property type="match status" value="1"/>
</dbReference>
<comment type="subcellular location">
    <subcellularLocation>
        <location evidence="6 7">Nucleus</location>
    </subcellularLocation>
</comment>
<evidence type="ECO:0000313" key="10">
    <source>
        <dbReference type="EMBL" id="AFC87779.1"/>
    </source>
</evidence>
<dbReference type="PANTHER" id="PTHR10390:SF61">
    <property type="entry name" value="HOMEOBOX PROTEIN SIX2"/>
    <property type="match status" value="1"/>
</dbReference>
<dbReference type="Pfam" id="PF00046">
    <property type="entry name" value="Homeodomain"/>
    <property type="match status" value="1"/>
</dbReference>
<dbReference type="Gene3D" id="1.10.10.60">
    <property type="entry name" value="Homeodomain-like"/>
    <property type="match status" value="1"/>
</dbReference>
<keyword evidence="5 6" id="KW-0539">Nucleus</keyword>
<dbReference type="Pfam" id="PF16878">
    <property type="entry name" value="SIX1_SD"/>
    <property type="match status" value="1"/>
</dbReference>
<dbReference type="GO" id="GO:0000981">
    <property type="term" value="F:DNA-binding transcription factor activity, RNA polymerase II-specific"/>
    <property type="evidence" value="ECO:0007669"/>
    <property type="project" value="InterPro"/>
</dbReference>
<name>H9B8J4_SCHMD</name>
<dbReference type="GO" id="GO:0000978">
    <property type="term" value="F:RNA polymerase II cis-regulatory region sequence-specific DNA binding"/>
    <property type="evidence" value="ECO:0007669"/>
    <property type="project" value="TreeGrafter"/>
</dbReference>
<dbReference type="OrthoDB" id="3501850at2759"/>
<dbReference type="EMBL" id="JN983827">
    <property type="protein sequence ID" value="AFC87779.1"/>
    <property type="molecule type" value="mRNA"/>
</dbReference>
<evidence type="ECO:0000256" key="4">
    <source>
        <dbReference type="ARBA" id="ARBA00023155"/>
    </source>
</evidence>
<evidence type="ECO:0000256" key="2">
    <source>
        <dbReference type="ARBA" id="ARBA00022473"/>
    </source>
</evidence>
<proteinExistence type="evidence at transcript level"/>
<dbReference type="GO" id="GO:0005634">
    <property type="term" value="C:nucleus"/>
    <property type="evidence" value="ECO:0007669"/>
    <property type="project" value="UniProtKB-SubCell"/>
</dbReference>
<evidence type="ECO:0000256" key="3">
    <source>
        <dbReference type="ARBA" id="ARBA00023125"/>
    </source>
</evidence>
<dbReference type="SMART" id="SM00389">
    <property type="entry name" value="HOX"/>
    <property type="match status" value="1"/>
</dbReference>